<evidence type="ECO:0000256" key="1">
    <source>
        <dbReference type="SAM" id="MobiDB-lite"/>
    </source>
</evidence>
<dbReference type="AlphaFoldDB" id="A0A4S8Q8R6"/>
<organism evidence="2 3">
    <name type="scientific">Glycomyces buryatensis</name>
    <dbReference type="NCBI Taxonomy" id="2570927"/>
    <lineage>
        <taxon>Bacteria</taxon>
        <taxon>Bacillati</taxon>
        <taxon>Actinomycetota</taxon>
        <taxon>Actinomycetes</taxon>
        <taxon>Glycomycetales</taxon>
        <taxon>Glycomycetaceae</taxon>
        <taxon>Glycomyces</taxon>
    </lineage>
</organism>
<feature type="compositionally biased region" description="Gly residues" evidence="1">
    <location>
        <begin position="168"/>
        <end position="177"/>
    </location>
</feature>
<keyword evidence="3" id="KW-1185">Reference proteome</keyword>
<comment type="caution">
    <text evidence="2">The sequence shown here is derived from an EMBL/GenBank/DDBJ whole genome shotgun (WGS) entry which is preliminary data.</text>
</comment>
<dbReference type="RefSeq" id="WP_136535196.1">
    <property type="nucleotide sequence ID" value="NZ_STGY01000055.1"/>
</dbReference>
<gene>
    <name evidence="2" type="ORF">FAB82_14200</name>
</gene>
<dbReference type="EMBL" id="STGY01000055">
    <property type="protein sequence ID" value="THV40797.1"/>
    <property type="molecule type" value="Genomic_DNA"/>
</dbReference>
<reference evidence="3" key="1">
    <citation type="submission" date="2019-04" db="EMBL/GenBank/DDBJ databases">
        <title>Nocardioides xinjiangensis sp. nov.</title>
        <authorList>
            <person name="Liu S."/>
        </authorList>
    </citation>
    <scope>NUCLEOTIDE SEQUENCE [LARGE SCALE GENOMIC DNA]</scope>
    <source>
        <strain evidence="3">18</strain>
    </source>
</reference>
<proteinExistence type="predicted"/>
<feature type="region of interest" description="Disordered" evidence="1">
    <location>
        <begin position="151"/>
        <end position="222"/>
    </location>
</feature>
<protein>
    <submittedName>
        <fullName evidence="2">Uncharacterized protein</fullName>
    </submittedName>
</protein>
<reference evidence="2 3" key="2">
    <citation type="submission" date="2019-05" db="EMBL/GenBank/DDBJ databases">
        <title>Glycomyces buryatensis sp. nov.</title>
        <authorList>
            <person name="Nikitina E."/>
        </authorList>
    </citation>
    <scope>NUCLEOTIDE SEQUENCE [LARGE SCALE GENOMIC DNA]</scope>
    <source>
        <strain evidence="2 3">18</strain>
    </source>
</reference>
<dbReference type="Proteomes" id="UP000308760">
    <property type="component" value="Unassembled WGS sequence"/>
</dbReference>
<evidence type="ECO:0000313" key="2">
    <source>
        <dbReference type="EMBL" id="THV40797.1"/>
    </source>
</evidence>
<evidence type="ECO:0000313" key="3">
    <source>
        <dbReference type="Proteomes" id="UP000308760"/>
    </source>
</evidence>
<accession>A0A4S8Q8R6</accession>
<sequence>MIVPPWTLPPRNPAAFRAKIAALNPKPSPSPQCSDQRLNPRPNRRFGPRAMQRPDLPSLGRLREAAFDRFMEGSADLAQAHHTEMDPGRWERAWTSLREGRIWRALKTACGRDRKGTQSRAAAAEPLNRSAAQQVRAARFADALGGARRARQEHATAISDAEPEGQGRLRGSGGWLSGPGLDNVPGGTVANTGGDPDTGDEVAPDYEGLTPPTEPPEPSKTVHTAEETARNPHAPGFHTAPDGTHYLNFPLQTTARAAAIKVTDLMRAGAALGALMDRGATA</sequence>
<name>A0A4S8Q8R6_9ACTN</name>
<feature type="region of interest" description="Disordered" evidence="1">
    <location>
        <begin position="23"/>
        <end position="55"/>
    </location>
</feature>